<feature type="compositionally biased region" description="Basic residues" evidence="2">
    <location>
        <begin position="358"/>
        <end position="368"/>
    </location>
</feature>
<dbReference type="InterPro" id="IPR000994">
    <property type="entry name" value="Pept_M24"/>
</dbReference>
<feature type="compositionally biased region" description="Basic and acidic residues" evidence="2">
    <location>
        <begin position="341"/>
        <end position="351"/>
    </location>
</feature>
<protein>
    <submittedName>
        <fullName evidence="4">Proliferation-associated protein 2g4-like</fullName>
    </submittedName>
</protein>
<reference evidence="4" key="1">
    <citation type="submission" date="2014-05" db="EMBL/GenBank/DDBJ databases">
        <title>The transcriptome of the halophilic microalga Tetraselmis sp. GSL018 isolated from the Great Salt Lake, Utah.</title>
        <authorList>
            <person name="Jinkerson R.E."/>
            <person name="D'Adamo S."/>
            <person name="Posewitz M.C."/>
        </authorList>
    </citation>
    <scope>NUCLEOTIDE SEQUENCE</scope>
    <source>
        <strain evidence="4">GSL018</strain>
    </source>
</reference>
<evidence type="ECO:0000259" key="3">
    <source>
        <dbReference type="Pfam" id="PF00557"/>
    </source>
</evidence>
<dbReference type="InterPro" id="IPR001714">
    <property type="entry name" value="Pept_M24_MAP"/>
</dbReference>
<dbReference type="PRINTS" id="PR00599">
    <property type="entry name" value="MAPEPTIDASE"/>
</dbReference>
<dbReference type="AlphaFoldDB" id="A0A061QWB6"/>
<dbReference type="FunFam" id="1.10.10.10:FF:000029">
    <property type="entry name" value="Proliferation-associated 2G4, a"/>
    <property type="match status" value="1"/>
</dbReference>
<dbReference type="Pfam" id="PF00557">
    <property type="entry name" value="Peptidase_M24"/>
    <property type="match status" value="1"/>
</dbReference>
<dbReference type="PANTHER" id="PTHR10804">
    <property type="entry name" value="PROTEASE FAMILY M24 METHIONYL AMINOPEPTIDASE, AMINOPEPTIDASE P"/>
    <property type="match status" value="1"/>
</dbReference>
<dbReference type="Gene3D" id="1.10.10.10">
    <property type="entry name" value="Winged helix-like DNA-binding domain superfamily/Winged helix DNA-binding domain"/>
    <property type="match status" value="1"/>
</dbReference>
<dbReference type="InterPro" id="IPR047113">
    <property type="entry name" value="PA2G4/ARX1"/>
</dbReference>
<feature type="region of interest" description="Disordered" evidence="2">
    <location>
        <begin position="341"/>
        <end position="375"/>
    </location>
</feature>
<dbReference type="InterPro" id="IPR036005">
    <property type="entry name" value="Creatinase/aminopeptidase-like"/>
</dbReference>
<dbReference type="InterPro" id="IPR036388">
    <property type="entry name" value="WH-like_DNA-bd_sf"/>
</dbReference>
<evidence type="ECO:0000256" key="1">
    <source>
        <dbReference type="ARBA" id="ARBA00007319"/>
    </source>
</evidence>
<organism evidence="4">
    <name type="scientific">Tetraselmis sp. GSL018</name>
    <dbReference type="NCBI Taxonomy" id="582737"/>
    <lineage>
        <taxon>Eukaryota</taxon>
        <taxon>Viridiplantae</taxon>
        <taxon>Chlorophyta</taxon>
        <taxon>core chlorophytes</taxon>
        <taxon>Chlorodendrophyceae</taxon>
        <taxon>Chlorodendrales</taxon>
        <taxon>Chlorodendraceae</taxon>
        <taxon>Tetraselmis</taxon>
    </lineage>
</organism>
<gene>
    <name evidence="4" type="ORF">TSPGSL018_17134</name>
</gene>
<dbReference type="SUPFAM" id="SSF55920">
    <property type="entry name" value="Creatinase/aminopeptidase"/>
    <property type="match status" value="1"/>
</dbReference>
<feature type="domain" description="Peptidase M24" evidence="3">
    <location>
        <begin position="22"/>
        <end position="225"/>
    </location>
</feature>
<proteinExistence type="inferred from homology"/>
<dbReference type="CDD" id="cd01089">
    <property type="entry name" value="PA2G4-like"/>
    <property type="match status" value="1"/>
</dbReference>
<dbReference type="NCBIfam" id="TIGR00495">
    <property type="entry name" value="crvDNA_42K"/>
    <property type="match status" value="1"/>
</dbReference>
<sequence length="375" mass="40904">MSDIDDHEEQELDLSNSDVVTKYKAAAEVVNKSLALVIAECKPGSKLVDIADLGDSSIDKLCGAQFKGKQIEKGIAFPTCLSVNNVVGNYSPLSEDETTLKDGDVLKIDIGAHIDGFVAVAAHTLVVQSEAGPVTGPAADVIQAAHTAAEVAMRLIKPGKTVAAVPGELEKVAEAFGCSVVEGVMTHQMKQFVIDGNKVVLNKISAEQKVEDSEFEENEVYAVDVVMSTGEGKTRVLDEKQTSVYKRALDMEYNLKMKASRAVFSDINRRFPCMPFPIRALDSKQSRFGLVECLNHQLLHPYPVLHEKPDALVAHFKYTVLLMPNGNDKITGAPLQEIKSEKKVEDEDLKKLLQTSLKPKKKNKKKKDTKGAGED</sequence>
<evidence type="ECO:0000256" key="2">
    <source>
        <dbReference type="SAM" id="MobiDB-lite"/>
    </source>
</evidence>
<accession>A0A061QWB6</accession>
<dbReference type="EMBL" id="GBEZ01021818">
    <property type="protein sequence ID" value="JAC64967.1"/>
    <property type="molecule type" value="Transcribed_RNA"/>
</dbReference>
<comment type="similarity">
    <text evidence="1">Belongs to the peptidase M24 family.</text>
</comment>
<dbReference type="SUPFAM" id="SSF46785">
    <property type="entry name" value="Winged helix' DNA-binding domain"/>
    <property type="match status" value="1"/>
</dbReference>
<dbReference type="Gene3D" id="3.90.230.10">
    <property type="entry name" value="Creatinase/methionine aminopeptidase superfamily"/>
    <property type="match status" value="1"/>
</dbReference>
<evidence type="ECO:0000313" key="4">
    <source>
        <dbReference type="EMBL" id="JAC64967.1"/>
    </source>
</evidence>
<dbReference type="InterPro" id="IPR004545">
    <property type="entry name" value="PA2G4"/>
</dbReference>
<dbReference type="PANTHER" id="PTHR10804:SF11">
    <property type="entry name" value="PROLIFERATION-ASSOCIATED PROTEIN 2G4"/>
    <property type="match status" value="1"/>
</dbReference>
<name>A0A061QWB6_9CHLO</name>
<dbReference type="InterPro" id="IPR036390">
    <property type="entry name" value="WH_DNA-bd_sf"/>
</dbReference>